<keyword evidence="2" id="KW-0812">Transmembrane</keyword>
<accession>A0A644Z762</accession>
<proteinExistence type="predicted"/>
<evidence type="ECO:0000256" key="2">
    <source>
        <dbReference type="SAM" id="Phobius"/>
    </source>
</evidence>
<evidence type="ECO:0008006" key="4">
    <source>
        <dbReference type="Google" id="ProtNLM"/>
    </source>
</evidence>
<feature type="region of interest" description="Disordered" evidence="1">
    <location>
        <begin position="429"/>
        <end position="452"/>
    </location>
</feature>
<organism evidence="3">
    <name type="scientific">bioreactor metagenome</name>
    <dbReference type="NCBI Taxonomy" id="1076179"/>
    <lineage>
        <taxon>unclassified sequences</taxon>
        <taxon>metagenomes</taxon>
        <taxon>ecological metagenomes</taxon>
    </lineage>
</organism>
<protein>
    <recommendedName>
        <fullName evidence="4">Glycosyltransferase RgtA/B/C/D-like domain-containing protein</fullName>
    </recommendedName>
</protein>
<evidence type="ECO:0000256" key="1">
    <source>
        <dbReference type="SAM" id="MobiDB-lite"/>
    </source>
</evidence>
<feature type="transmembrane region" description="Helical" evidence="2">
    <location>
        <begin position="218"/>
        <end position="237"/>
    </location>
</feature>
<dbReference type="AlphaFoldDB" id="A0A644Z762"/>
<comment type="caution">
    <text evidence="3">The sequence shown here is derived from an EMBL/GenBank/DDBJ whole genome shotgun (WGS) entry which is preliminary data.</text>
</comment>
<sequence length="462" mass="48304">MLVRHHEGPSSDKGSCGSGGAGLDIRTWSRLHAAGLVSLTLSLALVVPFLVVAGWPAFQDFGGWMYEAFAASWILTGHAAEGMSFATYPVPYALGQAVLTGLNLVMGPMSAGFVYVMLYLALGAAAVDILVRKYDVRPLAGGVFFTLTIVVGSGFWNGYIGSQLGLVLLMFVLGLPRAWIVSPVGVLVCSLLMFASHGIAYAVYCVVGLGLAWRAKRVLAYAMGILPSIGLAVWYSLASFKQAESGGVSRSGLLSHLFYKGYTATKLGAYGNLQVGTAGDGDAMPVLYWLGVAANFSLALLLVLLVGSIVRNRKKIWTDQPAELIITGSLILVYLLLPLQVGVLVNPGERVLSAATVFIGVLTMGRTNGDTRRLSALAAGALVAGAGLTLVSALTMGIKQGLQIDRPTIPGRDDSRIAILYGHRTDADAESATNATSGAATGAGPQLPPRWGTSFLLPTGGQ</sequence>
<keyword evidence="2" id="KW-1133">Transmembrane helix</keyword>
<feature type="transmembrane region" description="Helical" evidence="2">
    <location>
        <begin position="112"/>
        <end position="131"/>
    </location>
</feature>
<feature type="transmembrane region" description="Helical" evidence="2">
    <location>
        <begin position="36"/>
        <end position="58"/>
    </location>
</feature>
<feature type="transmembrane region" description="Helical" evidence="2">
    <location>
        <begin position="322"/>
        <end position="345"/>
    </location>
</feature>
<reference evidence="3" key="1">
    <citation type="submission" date="2019-08" db="EMBL/GenBank/DDBJ databases">
        <authorList>
            <person name="Kucharzyk K."/>
            <person name="Murdoch R.W."/>
            <person name="Higgins S."/>
            <person name="Loffler F."/>
        </authorList>
    </citation>
    <scope>NUCLEOTIDE SEQUENCE</scope>
</reference>
<gene>
    <name evidence="3" type="ORF">SDC9_82445</name>
</gene>
<feature type="transmembrane region" description="Helical" evidence="2">
    <location>
        <begin position="138"/>
        <end position="159"/>
    </location>
</feature>
<feature type="compositionally biased region" description="Low complexity" evidence="1">
    <location>
        <begin position="430"/>
        <end position="444"/>
    </location>
</feature>
<keyword evidence="2" id="KW-0472">Membrane</keyword>
<dbReference type="EMBL" id="VSSQ01007418">
    <property type="protein sequence ID" value="MPM35851.1"/>
    <property type="molecule type" value="Genomic_DNA"/>
</dbReference>
<name>A0A644Z762_9ZZZZ</name>
<feature type="transmembrane region" description="Helical" evidence="2">
    <location>
        <begin position="376"/>
        <end position="398"/>
    </location>
</feature>
<feature type="transmembrane region" description="Helical" evidence="2">
    <location>
        <begin position="286"/>
        <end position="310"/>
    </location>
</feature>
<evidence type="ECO:0000313" key="3">
    <source>
        <dbReference type="EMBL" id="MPM35851.1"/>
    </source>
</evidence>
<feature type="transmembrane region" description="Helical" evidence="2">
    <location>
        <begin position="179"/>
        <end position="206"/>
    </location>
</feature>